<feature type="domain" description="Rad50/SbcC-type AAA" evidence="6">
    <location>
        <begin position="5"/>
        <end position="256"/>
    </location>
</feature>
<comment type="similarity">
    <text evidence="1">Belongs to the SMC family. SbcC subfamily.</text>
</comment>
<reference evidence="8 9" key="1">
    <citation type="submission" date="2018-01" db="EMBL/GenBank/DDBJ databases">
        <title>The whole genome sequencing and assembly of Paenibacillus chitinolyticus KCCM 41400 strain.</title>
        <authorList>
            <person name="Kim J.-Y."/>
            <person name="Park M.-K."/>
            <person name="Lee Y.-J."/>
            <person name="Yi H."/>
            <person name="Bahn Y.-S."/>
            <person name="Kim J.F."/>
            <person name="Lee D.-W."/>
        </authorList>
    </citation>
    <scope>NUCLEOTIDE SEQUENCE [LARGE SCALE GENOMIC DNA]</scope>
    <source>
        <strain evidence="8 9">KCCM 41400</strain>
    </source>
</reference>
<feature type="region of interest" description="Disordered" evidence="5">
    <location>
        <begin position="257"/>
        <end position="325"/>
    </location>
</feature>
<dbReference type="AlphaFoldDB" id="A0A410X1E2"/>
<evidence type="ECO:0000256" key="1">
    <source>
        <dbReference type="ARBA" id="ARBA00006930"/>
    </source>
</evidence>
<dbReference type="GO" id="GO:0016887">
    <property type="term" value="F:ATP hydrolysis activity"/>
    <property type="evidence" value="ECO:0007669"/>
    <property type="project" value="InterPro"/>
</dbReference>
<feature type="coiled-coil region" evidence="4">
    <location>
        <begin position="865"/>
        <end position="927"/>
    </location>
</feature>
<comment type="subunit">
    <text evidence="2">Heterodimer of SbcC and SbcD.</text>
</comment>
<dbReference type="Pfam" id="PF13476">
    <property type="entry name" value="AAA_23"/>
    <property type="match status" value="1"/>
</dbReference>
<feature type="region of interest" description="Disordered" evidence="5">
    <location>
        <begin position="598"/>
        <end position="619"/>
    </location>
</feature>
<evidence type="ECO:0000313" key="10">
    <source>
        <dbReference type="Proteomes" id="UP001527202"/>
    </source>
</evidence>
<dbReference type="Proteomes" id="UP000288943">
    <property type="component" value="Chromosome"/>
</dbReference>
<keyword evidence="10" id="KW-1185">Reference proteome</keyword>
<keyword evidence="4" id="KW-0175">Coiled coil</keyword>
<reference evidence="7 10" key="2">
    <citation type="submission" date="2022-05" db="EMBL/GenBank/DDBJ databases">
        <title>Genome Sequencing of Bee-Associated Microbes.</title>
        <authorList>
            <person name="Dunlap C."/>
        </authorList>
    </citation>
    <scope>NUCLEOTIDE SEQUENCE [LARGE SCALE GENOMIC DNA]</scope>
    <source>
        <strain evidence="7 10">NRRL B-23120</strain>
    </source>
</reference>
<dbReference type="InterPro" id="IPR038729">
    <property type="entry name" value="Rad50/SbcC_AAA"/>
</dbReference>
<dbReference type="PANTHER" id="PTHR32114:SF2">
    <property type="entry name" value="ABC TRANSPORTER ABCH.3"/>
    <property type="match status" value="1"/>
</dbReference>
<dbReference type="EMBL" id="CP026520">
    <property type="protein sequence ID" value="QAV20432.1"/>
    <property type="molecule type" value="Genomic_DNA"/>
</dbReference>
<dbReference type="SUPFAM" id="SSF52540">
    <property type="entry name" value="P-loop containing nucleoside triphosphate hydrolases"/>
    <property type="match status" value="1"/>
</dbReference>
<accession>A0A410X1E2</accession>
<dbReference type="EMBL" id="JAMDMJ010000003">
    <property type="protein sequence ID" value="MCY9594884.1"/>
    <property type="molecule type" value="Genomic_DNA"/>
</dbReference>
<dbReference type="GeneID" id="95377714"/>
<dbReference type="Proteomes" id="UP001527202">
    <property type="component" value="Unassembled WGS sequence"/>
</dbReference>
<sequence length="1204" mass="133314">MRPIRLQMSGLQSYRESQEIDFTQLCDAGVFGIFGPTGSGKSSILDALTLALYGKVERASGGTQGIMNHAENTLAVSFTFELSHPTGAVRYRVDRQFKRGSDVSVTNTVSRFVQLSGEEPVVLADKSTDVTNRVHQVLGLSMQDFTRAVVLPQGKFAEFLSLTGKDRRQMLQRLFHLEAYGDHLSARVSGRLKEADGLLKQIAAEQQGLGDASEEALAQAGERLKEAAEYAVVQRKLFQQASSRYEEMKQIVSVQKDERQTELELRKTEEEEPGIRQREDNLKRAEEAEKLRPYVEHAETSAKAEAEHRGRIAQARDRSSQAEVKLDTALQASERARQELAGSEEPLLIRLEHLNQALEQERQLADLHKQCEGLKTSEEQLLSQLSAVKEAFRKERETKEKALGKQAELKEMLKSVEVGYEQRSLLQEAWDAKRELDMQLRQLQELRQETGGRRRTMEAGERELAVRAGELTAWTEQFARWLGELGAGRTEALQLRQRLAKQEEAAAAVLQIRKREDRERELRNLAEKLAHELHEGQPCPVCGAVEHPAPYREEEEAEKASPGAEECETLLRAIREAGMETDRHVFGLDSLAKRALEHERAGTDQASNPAAKSASGDETGHAAVEAALMLAEAAAAVGADLELPPDKLTIGAADLTDDKDAIAAASAEAAESLAATAGIRQGEAGISEGEALRNLAAFEGPQAETARVGRLAAELEAGFQALLRRLKPLETGMQAAEAELRSQRAALQADETKAQALEQSIRGREDAWRKRFGARGLELDTVEARLKQLGEQERQAEELRGRIEKSIPFIDGVFAKIEQLRTEAAELDKTALQLATKLQGLSQLAAEKAQQLHERVGSEPVPRQIAAAQTELDALRTRAEQTRLAHEQARREQQEAARALSAAEQAAASAAGQLAEAQERLDRALKASSFADADAVRSAYVAEAQRAEWSAEARRHREREQTLRSRLAQLREQLAGRTVGEEDWTGMLHELREAQERDEAALAVRAKAERDCEELQAKHEQWRRLEERRSAQQTLHGRLAKLQSVLKANAFVEFLAEEQLMQVSRAASQRLGQLTRQRYAIEVDSGGGFVIRDDGSGGVKRPVGTLSGGETFLTSLALALALSAQIQLKGEVPLEFFFLDEGFGTLDQDLLDMVVTSLEKLHMDRLAVGVISHVPELRARLPRKLIVEPAEPSGRGSRVRLELL</sequence>
<evidence type="ECO:0000259" key="6">
    <source>
        <dbReference type="Pfam" id="PF13476"/>
    </source>
</evidence>
<evidence type="ECO:0000313" key="9">
    <source>
        <dbReference type="Proteomes" id="UP000288943"/>
    </source>
</evidence>
<organism evidence="8 9">
    <name type="scientific">Paenibacillus chitinolyticus</name>
    <dbReference type="NCBI Taxonomy" id="79263"/>
    <lineage>
        <taxon>Bacteria</taxon>
        <taxon>Bacillati</taxon>
        <taxon>Bacillota</taxon>
        <taxon>Bacilli</taxon>
        <taxon>Bacillales</taxon>
        <taxon>Paenibacillaceae</taxon>
        <taxon>Paenibacillus</taxon>
    </lineage>
</organism>
<dbReference type="GO" id="GO:0006302">
    <property type="term" value="P:double-strand break repair"/>
    <property type="evidence" value="ECO:0007669"/>
    <property type="project" value="InterPro"/>
</dbReference>
<feature type="coiled-coil region" evidence="4">
    <location>
        <begin position="953"/>
        <end position="1025"/>
    </location>
</feature>
<dbReference type="KEGG" id="pchi:PC41400_23260"/>
<dbReference type="InterPro" id="IPR027417">
    <property type="entry name" value="P-loop_NTPase"/>
</dbReference>
<dbReference type="OrthoDB" id="9795626at2"/>
<dbReference type="Gene3D" id="3.40.50.300">
    <property type="entry name" value="P-loop containing nucleotide triphosphate hydrolases"/>
    <property type="match status" value="2"/>
</dbReference>
<evidence type="ECO:0000256" key="5">
    <source>
        <dbReference type="SAM" id="MobiDB-lite"/>
    </source>
</evidence>
<evidence type="ECO:0000256" key="3">
    <source>
        <dbReference type="ARBA" id="ARBA00013368"/>
    </source>
</evidence>
<dbReference type="PANTHER" id="PTHR32114">
    <property type="entry name" value="ABC TRANSPORTER ABCH.3"/>
    <property type="match status" value="1"/>
</dbReference>
<name>A0A410X1E2_9BACL</name>
<evidence type="ECO:0000313" key="7">
    <source>
        <dbReference type="EMBL" id="MCY9594884.1"/>
    </source>
</evidence>
<dbReference type="RefSeq" id="WP_042230092.1">
    <property type="nucleotide sequence ID" value="NZ_CP026520.1"/>
</dbReference>
<proteinExistence type="inferred from homology"/>
<gene>
    <name evidence="7" type="ORF">M5X16_03725</name>
    <name evidence="8" type="ORF">PC41400_23260</name>
</gene>
<evidence type="ECO:0000313" key="8">
    <source>
        <dbReference type="EMBL" id="QAV20432.1"/>
    </source>
</evidence>
<evidence type="ECO:0000256" key="2">
    <source>
        <dbReference type="ARBA" id="ARBA00011322"/>
    </source>
</evidence>
<evidence type="ECO:0000256" key="4">
    <source>
        <dbReference type="SAM" id="Coils"/>
    </source>
</evidence>
<feature type="coiled-coil region" evidence="4">
    <location>
        <begin position="733"/>
        <end position="837"/>
    </location>
</feature>
<protein>
    <recommendedName>
        <fullName evidence="3">Nuclease SbcCD subunit C</fullName>
    </recommendedName>
</protein>
<dbReference type="Pfam" id="PF13558">
    <property type="entry name" value="SbcC_Walker_B"/>
    <property type="match status" value="1"/>
</dbReference>